<keyword evidence="2" id="KW-1185">Reference proteome</keyword>
<reference evidence="1" key="1">
    <citation type="submission" date="2020-06" db="EMBL/GenBank/DDBJ databases">
        <title>WGS assembly of Ceratodon purpureus strain R40.</title>
        <authorList>
            <person name="Carey S.B."/>
            <person name="Jenkins J."/>
            <person name="Shu S."/>
            <person name="Lovell J.T."/>
            <person name="Sreedasyam A."/>
            <person name="Maumus F."/>
            <person name="Tiley G.P."/>
            <person name="Fernandez-Pozo N."/>
            <person name="Barry K."/>
            <person name="Chen C."/>
            <person name="Wang M."/>
            <person name="Lipzen A."/>
            <person name="Daum C."/>
            <person name="Saski C.A."/>
            <person name="Payton A.C."/>
            <person name="Mcbreen J.C."/>
            <person name="Conrad R.E."/>
            <person name="Kollar L.M."/>
            <person name="Olsson S."/>
            <person name="Huttunen S."/>
            <person name="Landis J.B."/>
            <person name="Wickett N.J."/>
            <person name="Johnson M.G."/>
            <person name="Rensing S.A."/>
            <person name="Grimwood J."/>
            <person name="Schmutz J."/>
            <person name="Mcdaniel S.F."/>
        </authorList>
    </citation>
    <scope>NUCLEOTIDE SEQUENCE</scope>
    <source>
        <strain evidence="1">R40</strain>
    </source>
</reference>
<name>A0A8T0GXF4_CERPU</name>
<dbReference type="Proteomes" id="UP000822688">
    <property type="component" value="Chromosome 9"/>
</dbReference>
<dbReference type="Gene3D" id="3.90.730.10">
    <property type="entry name" value="Ribonuclease T2-like"/>
    <property type="match status" value="1"/>
</dbReference>
<accession>A0A8T0GXF4</accession>
<dbReference type="EMBL" id="CM026430">
    <property type="protein sequence ID" value="KAG0562949.1"/>
    <property type="molecule type" value="Genomic_DNA"/>
</dbReference>
<evidence type="ECO:0000313" key="2">
    <source>
        <dbReference type="Proteomes" id="UP000822688"/>
    </source>
</evidence>
<gene>
    <name evidence="1" type="ORF">KC19_9G185400</name>
</gene>
<evidence type="ECO:0000313" key="1">
    <source>
        <dbReference type="EMBL" id="KAG0562949.1"/>
    </source>
</evidence>
<dbReference type="SUPFAM" id="SSF55895">
    <property type="entry name" value="Ribonuclease Rh-like"/>
    <property type="match status" value="1"/>
</dbReference>
<organism evidence="1 2">
    <name type="scientific">Ceratodon purpureus</name>
    <name type="common">Fire moss</name>
    <name type="synonym">Dicranum purpureum</name>
    <dbReference type="NCBI Taxonomy" id="3225"/>
    <lineage>
        <taxon>Eukaryota</taxon>
        <taxon>Viridiplantae</taxon>
        <taxon>Streptophyta</taxon>
        <taxon>Embryophyta</taxon>
        <taxon>Bryophyta</taxon>
        <taxon>Bryophytina</taxon>
        <taxon>Bryopsida</taxon>
        <taxon>Dicranidae</taxon>
        <taxon>Pseudoditrichales</taxon>
        <taxon>Ditrichaceae</taxon>
        <taxon>Ceratodon</taxon>
    </lineage>
</organism>
<proteinExistence type="predicted"/>
<dbReference type="InterPro" id="IPR036430">
    <property type="entry name" value="RNase_T2-like_sf"/>
</dbReference>
<dbReference type="PROSITE" id="PS00530">
    <property type="entry name" value="RNASE_T2_1"/>
    <property type="match status" value="1"/>
</dbReference>
<protein>
    <submittedName>
        <fullName evidence="1">Uncharacterized protein</fullName>
    </submittedName>
</protein>
<dbReference type="GO" id="GO:0003723">
    <property type="term" value="F:RNA binding"/>
    <property type="evidence" value="ECO:0007669"/>
    <property type="project" value="InterPro"/>
</dbReference>
<dbReference type="InterPro" id="IPR018188">
    <property type="entry name" value="RNase_T2_His_AS_1"/>
</dbReference>
<comment type="caution">
    <text evidence="1">The sequence shown here is derived from an EMBL/GenBank/DDBJ whole genome shotgun (WGS) entry which is preliminary data.</text>
</comment>
<dbReference type="AlphaFoldDB" id="A0A8T0GXF4"/>
<sequence length="101" mass="11309">MAWAWSFTITKEQGLFSEGNTWRILFSSTHGMNFSLQPTSLVVRLASTLPASQFTIHGLWPMHVGGTSPCFCRPPYHPDDLGTSRRDVYKLGALFMTQAES</sequence>
<dbReference type="GO" id="GO:0033897">
    <property type="term" value="F:ribonuclease T2 activity"/>
    <property type="evidence" value="ECO:0007669"/>
    <property type="project" value="InterPro"/>
</dbReference>